<dbReference type="Proteomes" id="UP001355207">
    <property type="component" value="Chromosome 2"/>
</dbReference>
<sequence length="284" mass="31351">MPDSRHNYAPNSTSTRIPDDELMASLGLTPYNCAPYKTYTSHADHSRRLPKASERSKLFYHVDGAGAFHSALMKSNNKSANEVGEELDGKFTEQLKLWKEVNDDHSKYRVCQFLQTVHYNQGDTRYSDCVEAVLVEAKSDFDDIQNILGSKNSRNNVPTSIVLLGTIDKESGNDKGANKLWNFLKGSTKNDMVTELGLYIPRGNSRSTQSAPLGSMTNDINRGTDLANEIYEGSKGLTGNNWKSLSTNLTGLNGRFSDCIVVIVSPGTLALFNDRLVPLGDSRC</sequence>
<name>A0AAX4JPM2_9TREE</name>
<dbReference type="AlphaFoldDB" id="A0AAX4JPM2"/>
<accession>A0AAX4JPM2</accession>
<evidence type="ECO:0000313" key="1">
    <source>
        <dbReference type="EMBL" id="WWC87341.1"/>
    </source>
</evidence>
<organism evidence="1 2">
    <name type="scientific">Kwoniella dendrophila CBS 6074</name>
    <dbReference type="NCBI Taxonomy" id="1295534"/>
    <lineage>
        <taxon>Eukaryota</taxon>
        <taxon>Fungi</taxon>
        <taxon>Dikarya</taxon>
        <taxon>Basidiomycota</taxon>
        <taxon>Agaricomycotina</taxon>
        <taxon>Tremellomycetes</taxon>
        <taxon>Tremellales</taxon>
        <taxon>Cryptococcaceae</taxon>
        <taxon>Kwoniella</taxon>
    </lineage>
</organism>
<dbReference type="EMBL" id="CP144099">
    <property type="protein sequence ID" value="WWC87341.1"/>
    <property type="molecule type" value="Genomic_DNA"/>
</dbReference>
<keyword evidence="2" id="KW-1185">Reference proteome</keyword>
<proteinExistence type="predicted"/>
<dbReference type="RefSeq" id="XP_066074104.1">
    <property type="nucleotide sequence ID" value="XM_066218007.1"/>
</dbReference>
<gene>
    <name evidence="1" type="ORF">L201_002230</name>
</gene>
<protein>
    <submittedName>
        <fullName evidence="1">Uncharacterized protein</fullName>
    </submittedName>
</protein>
<reference evidence="1 2" key="1">
    <citation type="submission" date="2024-01" db="EMBL/GenBank/DDBJ databases">
        <title>Comparative genomics of Cryptococcus and Kwoniella reveals pathogenesis evolution and contrasting modes of karyotype evolution via chromosome fusion or intercentromeric recombination.</title>
        <authorList>
            <person name="Coelho M.A."/>
            <person name="David-Palma M."/>
            <person name="Shea T."/>
            <person name="Bowers K."/>
            <person name="McGinley-Smith S."/>
            <person name="Mohammad A.W."/>
            <person name="Gnirke A."/>
            <person name="Yurkov A.M."/>
            <person name="Nowrousian M."/>
            <person name="Sun S."/>
            <person name="Cuomo C.A."/>
            <person name="Heitman J."/>
        </authorList>
    </citation>
    <scope>NUCLEOTIDE SEQUENCE [LARGE SCALE GENOMIC DNA]</scope>
    <source>
        <strain evidence="1 2">CBS 6074</strain>
    </source>
</reference>
<dbReference type="GeneID" id="91092902"/>
<evidence type="ECO:0000313" key="2">
    <source>
        <dbReference type="Proteomes" id="UP001355207"/>
    </source>
</evidence>